<dbReference type="GO" id="GO:0047372">
    <property type="term" value="F:monoacylglycerol lipase activity"/>
    <property type="evidence" value="ECO:0007669"/>
    <property type="project" value="TreeGrafter"/>
</dbReference>
<evidence type="ECO:0000256" key="1">
    <source>
        <dbReference type="ARBA" id="ARBA00010884"/>
    </source>
</evidence>
<keyword evidence="2" id="KW-0472">Membrane</keyword>
<dbReference type="Proteomes" id="UP001152797">
    <property type="component" value="Unassembled WGS sequence"/>
</dbReference>
<keyword evidence="6" id="KW-1185">Reference proteome</keyword>
<dbReference type="EMBL" id="CAMXCT010004757">
    <property type="protein sequence ID" value="CAI4010253.1"/>
    <property type="molecule type" value="Genomic_DNA"/>
</dbReference>
<sequence>MILRTELKPLRCFWHFLLHDSLGRLLLGSFLLGIVYFATSFLLSLLPGHISAVLGRAVAYGALGVSLFLYTSIRGFGKVDGYIGTGEELQRVFRGMRTAQRAPRPPFWAYGGNVQFMPWMVYNLFSATFQALDFEKQRFTVKGLQDKTQPESKTNPRSMEDEVILNFFPKTSSSDFPLDAPTIVVEPGLTCTAQDVPGSSFLRRAVDRGFRVVVIERRGHGAPLRAPRWNLFGDSDDTEQIYEMLQERLPDAVGFFWIGFSSGSKLPIEAQGKFDARREKGDGKAPSFVAMACICPGYNLETCFQGFKFPYRQMCLSSTKSKFLMENEVVLRKFNPEAYEKAMEAQDLQELLLHVAPFAGYSSGKEYFEHENPVLYAPQVRTPCLIINAMDDPLTVPTNAFGKMPGQEDGPTFAEMIQQSSCGLLLMTPSGCGLPDWCRGHRTNGAHEDSRTASCRCKTFFKLAHIGTTSSQPWGWCNDANPKSVGLS</sequence>
<dbReference type="EMBL" id="CAMXCT020004757">
    <property type="protein sequence ID" value="CAL1163628.1"/>
    <property type="molecule type" value="Genomic_DNA"/>
</dbReference>
<comment type="similarity">
    <text evidence="1">Belongs to the AB hydrolase superfamily. AB hydrolase 4 family.</text>
</comment>
<dbReference type="PANTHER" id="PTHR10794">
    <property type="entry name" value="ABHYDROLASE DOMAIN-CONTAINING PROTEIN"/>
    <property type="match status" value="1"/>
</dbReference>
<keyword evidence="2" id="KW-0812">Transmembrane</keyword>
<evidence type="ECO:0000313" key="3">
    <source>
        <dbReference type="EMBL" id="CAI4010253.1"/>
    </source>
</evidence>
<accession>A0A9P1DHH7</accession>
<dbReference type="EMBL" id="CAMXCT030004757">
    <property type="protein sequence ID" value="CAL4797565.1"/>
    <property type="molecule type" value="Genomic_DNA"/>
</dbReference>
<proteinExistence type="inferred from homology"/>
<name>A0A9P1DHH7_9DINO</name>
<keyword evidence="2" id="KW-1133">Transmembrane helix</keyword>
<evidence type="ECO:0000313" key="5">
    <source>
        <dbReference type="EMBL" id="CAL4797565.1"/>
    </source>
</evidence>
<reference evidence="4" key="2">
    <citation type="submission" date="2024-04" db="EMBL/GenBank/DDBJ databases">
        <authorList>
            <person name="Chen Y."/>
            <person name="Shah S."/>
            <person name="Dougan E. K."/>
            <person name="Thang M."/>
            <person name="Chan C."/>
        </authorList>
    </citation>
    <scope>NUCLEOTIDE SEQUENCE [LARGE SCALE GENOMIC DNA]</scope>
</reference>
<evidence type="ECO:0000256" key="2">
    <source>
        <dbReference type="SAM" id="Phobius"/>
    </source>
</evidence>
<gene>
    <name evidence="3" type="ORF">C1SCF055_LOCUS35535</name>
</gene>
<dbReference type="PANTHER" id="PTHR10794:SF93">
    <property type="entry name" value="SERINE AMINOPEPTIDASE S33 DOMAIN-CONTAINING PROTEIN"/>
    <property type="match status" value="1"/>
</dbReference>
<dbReference type="OrthoDB" id="419387at2759"/>
<dbReference type="GO" id="GO:0034338">
    <property type="term" value="F:short-chain carboxylesterase activity"/>
    <property type="evidence" value="ECO:0007669"/>
    <property type="project" value="TreeGrafter"/>
</dbReference>
<feature type="transmembrane region" description="Helical" evidence="2">
    <location>
        <begin position="21"/>
        <end position="43"/>
    </location>
</feature>
<dbReference type="Gene3D" id="3.40.50.1820">
    <property type="entry name" value="alpha/beta hydrolase"/>
    <property type="match status" value="1"/>
</dbReference>
<comment type="caution">
    <text evidence="3">The sequence shown here is derived from an EMBL/GenBank/DDBJ whole genome shotgun (WGS) entry which is preliminary data.</text>
</comment>
<protein>
    <submittedName>
        <fullName evidence="5">Abhydrolase domain-containing protein 3</fullName>
    </submittedName>
</protein>
<feature type="transmembrane region" description="Helical" evidence="2">
    <location>
        <begin position="49"/>
        <end position="70"/>
    </location>
</feature>
<organism evidence="3">
    <name type="scientific">Cladocopium goreaui</name>
    <dbReference type="NCBI Taxonomy" id="2562237"/>
    <lineage>
        <taxon>Eukaryota</taxon>
        <taxon>Sar</taxon>
        <taxon>Alveolata</taxon>
        <taxon>Dinophyceae</taxon>
        <taxon>Suessiales</taxon>
        <taxon>Symbiodiniaceae</taxon>
        <taxon>Cladocopium</taxon>
    </lineage>
</organism>
<evidence type="ECO:0000313" key="6">
    <source>
        <dbReference type="Proteomes" id="UP001152797"/>
    </source>
</evidence>
<reference evidence="3" key="1">
    <citation type="submission" date="2022-10" db="EMBL/GenBank/DDBJ databases">
        <authorList>
            <person name="Chen Y."/>
            <person name="Dougan E. K."/>
            <person name="Chan C."/>
            <person name="Rhodes N."/>
            <person name="Thang M."/>
        </authorList>
    </citation>
    <scope>NUCLEOTIDE SEQUENCE</scope>
</reference>
<dbReference type="InterPro" id="IPR050960">
    <property type="entry name" value="AB_hydrolase_4_sf"/>
</dbReference>
<evidence type="ECO:0000313" key="4">
    <source>
        <dbReference type="EMBL" id="CAL1163628.1"/>
    </source>
</evidence>
<dbReference type="AlphaFoldDB" id="A0A9P1DHH7"/>
<dbReference type="SUPFAM" id="SSF53474">
    <property type="entry name" value="alpha/beta-Hydrolases"/>
    <property type="match status" value="1"/>
</dbReference>
<dbReference type="InterPro" id="IPR029058">
    <property type="entry name" value="AB_hydrolase_fold"/>
</dbReference>